<dbReference type="GO" id="GO:0016903">
    <property type="term" value="F:oxidoreductase activity, acting on the aldehyde or oxo group of donors"/>
    <property type="evidence" value="ECO:0007669"/>
    <property type="project" value="InterPro"/>
</dbReference>
<reference evidence="5 6" key="1">
    <citation type="submission" date="2015-08" db="EMBL/GenBank/DDBJ databases">
        <title>Complete genome sequence of Sulfurifustis variabilis.</title>
        <authorList>
            <person name="Miura A."/>
            <person name="Kojima H."/>
            <person name="Fukui M."/>
        </authorList>
    </citation>
    <scope>NUCLEOTIDE SEQUENCE [LARGE SCALE GENOMIC DNA]</scope>
    <source>
        <strain evidence="6">skN76</strain>
    </source>
</reference>
<dbReference type="SUPFAM" id="SSF52922">
    <property type="entry name" value="TK C-terminal domain-like"/>
    <property type="match status" value="1"/>
</dbReference>
<sequence>MLDAMPNNASIPYPGTPTTADGSAVVVWLESHVSDGACAYPITPSTNMGSGFQLAAANGQQNLWGDMLFFLEPESEHSSASACEGFALAGGRVTNFTSGQGLVLMKEVLYTISGKRLPVVFHIGARALTSHALNVHAGHDDVMAVADCGWGMLFARNAQEAQDLGLIARRAAEASHTPFMSIQDGFLTTHTIERVRLAEPELMREFVGHPRERLASLFDPAKPLQTGTVQNQDAYMKGKIAQREFTDRVPAHLTEAFAEFARLTGRRYGVVDAYRLEDAEYAIVGLGSVMETAIPAVDWMRERLGWKVGLLHVTCFRPFPADEVVTALKDCRAVSIIERMDNPLARDNPLALEVKAAFATAATRGEVARMPRFHAGVYGLGSRDTRVGDLIAVAQNMVDGGKPVFALNVRHPLALERLHDPDVRPAGAYSMRGHSVGGYGSVTTNKVIASLIEEIFGLEVQAYPKYGSDKKGLPTTYYLTAAATPIREHAELEHVDFVAIHDINAFAAADPLSGVVEGGTVFIQSRAPTDAEVWRQIPPAPRETIRSKNLTVLYLDAVRIARGLAATADLQLRMQGIVLLGVFLRAAPFVRHAGVAEEALFQGIEKALRKYFGRRGEKVIEANLSAVRQGYFDARTLDVGALADHADAKESVTADR</sequence>
<keyword evidence="6" id="KW-1185">Reference proteome</keyword>
<dbReference type="InterPro" id="IPR009014">
    <property type="entry name" value="Transketo_C/PFOR_II"/>
</dbReference>
<evidence type="ECO:0000259" key="2">
    <source>
        <dbReference type="Pfam" id="PF01558"/>
    </source>
</evidence>
<dbReference type="FunFam" id="3.40.50.970:FF:000012">
    <property type="entry name" value="Pyruvate:ferredoxin (Flavodoxin) oxidoreductase"/>
    <property type="match status" value="1"/>
</dbReference>
<evidence type="ECO:0000259" key="4">
    <source>
        <dbReference type="Pfam" id="PF17147"/>
    </source>
</evidence>
<dbReference type="GO" id="GO:0006979">
    <property type="term" value="P:response to oxidative stress"/>
    <property type="evidence" value="ECO:0007669"/>
    <property type="project" value="TreeGrafter"/>
</dbReference>
<evidence type="ECO:0000259" key="3">
    <source>
        <dbReference type="Pfam" id="PF01855"/>
    </source>
</evidence>
<dbReference type="InterPro" id="IPR033412">
    <property type="entry name" value="PFOR_II"/>
</dbReference>
<dbReference type="Proteomes" id="UP000218899">
    <property type="component" value="Chromosome"/>
</dbReference>
<gene>
    <name evidence="5" type="ORF">SVA_0234</name>
</gene>
<protein>
    <submittedName>
        <fullName evidence="5">Pyruvate ferredoxin oxidoreductase</fullName>
    </submittedName>
</protein>
<keyword evidence="1" id="KW-0560">Oxidoreductase</keyword>
<feature type="domain" description="Pyruvate:ferredoxin oxidoreductase core" evidence="4">
    <location>
        <begin position="279"/>
        <end position="361"/>
    </location>
</feature>
<dbReference type="Pfam" id="PF01855">
    <property type="entry name" value="POR_N"/>
    <property type="match status" value="1"/>
</dbReference>
<evidence type="ECO:0000313" key="6">
    <source>
        <dbReference type="Proteomes" id="UP000218899"/>
    </source>
</evidence>
<dbReference type="PANTHER" id="PTHR32154">
    <property type="entry name" value="PYRUVATE-FLAVODOXIN OXIDOREDUCTASE-RELATED"/>
    <property type="match status" value="1"/>
</dbReference>
<dbReference type="InterPro" id="IPR002880">
    <property type="entry name" value="Pyrv_Fd/Flavodoxin_OxRdtase_N"/>
</dbReference>
<dbReference type="KEGG" id="sva:SVA_0234"/>
<feature type="domain" description="Pyruvate/ketoisovalerate oxidoreductase catalytic" evidence="2">
    <location>
        <begin position="437"/>
        <end position="631"/>
    </location>
</feature>
<dbReference type="Gene3D" id="3.40.50.920">
    <property type="match status" value="1"/>
</dbReference>
<feature type="domain" description="Pyruvate flavodoxin/ferredoxin oxidoreductase pyrimidine binding" evidence="3">
    <location>
        <begin position="37"/>
        <end position="256"/>
    </location>
</feature>
<evidence type="ECO:0000256" key="1">
    <source>
        <dbReference type="ARBA" id="ARBA00023002"/>
    </source>
</evidence>
<dbReference type="PANTHER" id="PTHR32154:SF0">
    <property type="entry name" value="PYRUVATE-FLAVODOXIN OXIDOREDUCTASE-RELATED"/>
    <property type="match status" value="1"/>
</dbReference>
<dbReference type="EMBL" id="AP014936">
    <property type="protein sequence ID" value="BAU46816.1"/>
    <property type="molecule type" value="Genomic_DNA"/>
</dbReference>
<organism evidence="5 6">
    <name type="scientific">Sulfurifustis variabilis</name>
    <dbReference type="NCBI Taxonomy" id="1675686"/>
    <lineage>
        <taxon>Bacteria</taxon>
        <taxon>Pseudomonadati</taxon>
        <taxon>Pseudomonadota</taxon>
        <taxon>Gammaproteobacteria</taxon>
        <taxon>Acidiferrobacterales</taxon>
        <taxon>Acidiferrobacteraceae</taxon>
        <taxon>Sulfurifustis</taxon>
    </lineage>
</organism>
<dbReference type="Pfam" id="PF01558">
    <property type="entry name" value="POR"/>
    <property type="match status" value="1"/>
</dbReference>
<dbReference type="InterPro" id="IPR050722">
    <property type="entry name" value="Pyruvate:ferred/Flavod_OxRd"/>
</dbReference>
<dbReference type="InterPro" id="IPR019752">
    <property type="entry name" value="Pyrv/ketoisovalerate_OxRed_cat"/>
</dbReference>
<keyword evidence="5" id="KW-0670">Pyruvate</keyword>
<evidence type="ECO:0000313" key="5">
    <source>
        <dbReference type="EMBL" id="BAU46816.1"/>
    </source>
</evidence>
<accession>A0A1B4V047</accession>
<dbReference type="CDD" id="cd07034">
    <property type="entry name" value="TPP_PYR_PFOR_IOR-alpha_like"/>
    <property type="match status" value="1"/>
</dbReference>
<dbReference type="SUPFAM" id="SSF52518">
    <property type="entry name" value="Thiamin diphosphate-binding fold (THDP-binding)"/>
    <property type="match status" value="1"/>
</dbReference>
<dbReference type="InterPro" id="IPR029061">
    <property type="entry name" value="THDP-binding"/>
</dbReference>
<dbReference type="Gene3D" id="3.40.50.970">
    <property type="match status" value="1"/>
</dbReference>
<dbReference type="SUPFAM" id="SSF53323">
    <property type="entry name" value="Pyruvate-ferredoxin oxidoreductase, PFOR, domain III"/>
    <property type="match status" value="1"/>
</dbReference>
<proteinExistence type="predicted"/>
<dbReference type="InterPro" id="IPR002869">
    <property type="entry name" value="Pyrv_flavodox_OxRed_cen"/>
</dbReference>
<dbReference type="Gene3D" id="3.40.920.10">
    <property type="entry name" value="Pyruvate-ferredoxin oxidoreductase, PFOR, domain III"/>
    <property type="match status" value="1"/>
</dbReference>
<dbReference type="AlphaFoldDB" id="A0A1B4V047"/>
<dbReference type="Pfam" id="PF17147">
    <property type="entry name" value="PFOR_II"/>
    <property type="match status" value="1"/>
</dbReference>
<name>A0A1B4V047_9GAMM</name>